<dbReference type="EMBL" id="CACTIH010000005">
    <property type="protein sequence ID" value="CAA2933659.1"/>
    <property type="molecule type" value="Genomic_DNA"/>
</dbReference>
<accession>A0A8S0P749</accession>
<evidence type="ECO:0000256" key="9">
    <source>
        <dbReference type="SAM" id="MobiDB-lite"/>
    </source>
</evidence>
<dbReference type="InterPro" id="IPR045174">
    <property type="entry name" value="Dof"/>
</dbReference>
<dbReference type="Pfam" id="PF02701">
    <property type="entry name" value="Zn_ribbon_Dof"/>
    <property type="match status" value="1"/>
</dbReference>
<dbReference type="GO" id="GO:0008270">
    <property type="term" value="F:zinc ion binding"/>
    <property type="evidence" value="ECO:0007669"/>
    <property type="project" value="UniProtKB-KW"/>
</dbReference>
<dbReference type="Proteomes" id="UP000594638">
    <property type="component" value="Unassembled WGS sequence"/>
</dbReference>
<evidence type="ECO:0000256" key="1">
    <source>
        <dbReference type="ARBA" id="ARBA00022723"/>
    </source>
</evidence>
<comment type="subcellular location">
    <subcellularLocation>
        <location evidence="8">Nucleus</location>
    </subcellularLocation>
</comment>
<evidence type="ECO:0000259" key="10">
    <source>
        <dbReference type="PROSITE" id="PS50884"/>
    </source>
</evidence>
<dbReference type="GO" id="GO:0003677">
    <property type="term" value="F:DNA binding"/>
    <property type="evidence" value="ECO:0007669"/>
    <property type="project" value="UniProtKB-UniRule"/>
</dbReference>
<feature type="compositionally biased region" description="Basic and acidic residues" evidence="9">
    <location>
        <begin position="204"/>
        <end position="215"/>
    </location>
</feature>
<dbReference type="Gramene" id="OE9A050549T1">
    <property type="protein sequence ID" value="OE9A050549C1"/>
    <property type="gene ID" value="OE9A050549"/>
</dbReference>
<evidence type="ECO:0000256" key="2">
    <source>
        <dbReference type="ARBA" id="ARBA00022771"/>
    </source>
</evidence>
<evidence type="ECO:0000256" key="8">
    <source>
        <dbReference type="PROSITE-ProRule" id="PRU00071"/>
    </source>
</evidence>
<dbReference type="PROSITE" id="PS50884">
    <property type="entry name" value="ZF_DOF_2"/>
    <property type="match status" value="1"/>
</dbReference>
<dbReference type="GO" id="GO:0005634">
    <property type="term" value="C:nucleus"/>
    <property type="evidence" value="ECO:0007669"/>
    <property type="project" value="UniProtKB-SubCell"/>
</dbReference>
<evidence type="ECO:0000256" key="7">
    <source>
        <dbReference type="ARBA" id="ARBA00023242"/>
    </source>
</evidence>
<comment type="caution">
    <text evidence="11">The sequence shown here is derived from an EMBL/GenBank/DDBJ whole genome shotgun (WGS) entry which is preliminary data.</text>
</comment>
<organism evidence="11 12">
    <name type="scientific">Olea europaea subsp. europaea</name>
    <dbReference type="NCBI Taxonomy" id="158383"/>
    <lineage>
        <taxon>Eukaryota</taxon>
        <taxon>Viridiplantae</taxon>
        <taxon>Streptophyta</taxon>
        <taxon>Embryophyta</taxon>
        <taxon>Tracheophyta</taxon>
        <taxon>Spermatophyta</taxon>
        <taxon>Magnoliopsida</taxon>
        <taxon>eudicotyledons</taxon>
        <taxon>Gunneridae</taxon>
        <taxon>Pentapetalae</taxon>
        <taxon>asterids</taxon>
        <taxon>lamiids</taxon>
        <taxon>Lamiales</taxon>
        <taxon>Oleaceae</taxon>
        <taxon>Oleeae</taxon>
        <taxon>Olea</taxon>
    </lineage>
</organism>
<keyword evidence="1" id="KW-0479">Metal-binding</keyword>
<dbReference type="InterPro" id="IPR003851">
    <property type="entry name" value="Znf_Dof"/>
</dbReference>
<keyword evidence="6" id="KW-0804">Transcription</keyword>
<evidence type="ECO:0000256" key="6">
    <source>
        <dbReference type="ARBA" id="ARBA00023163"/>
    </source>
</evidence>
<dbReference type="GO" id="GO:0003700">
    <property type="term" value="F:DNA-binding transcription factor activity"/>
    <property type="evidence" value="ECO:0007669"/>
    <property type="project" value="InterPro"/>
</dbReference>
<sequence length="215" mass="23760">MDTRFCYFNDYSVNQPRHFCKMCQRYWTSGGTIRNVPVGSGRCKNKKASASNYGYMIVQDTLQAAQAIAITGMHFASLKPKGTVLVFGAESPLSESMASALDLAERSQNCVGRFYGRENRKPVHPGRREICKDPSSRSSGILVTFDPTMPNWGCTIPSGWNVPFLSHPPSSDNFFSITNTALPTLGKHSRDGNILRPPNIKAPDVSKKELQRGVL</sequence>
<dbReference type="AlphaFoldDB" id="A0A8S0P749"/>
<keyword evidence="4" id="KW-0805">Transcription regulation</keyword>
<evidence type="ECO:0000313" key="11">
    <source>
        <dbReference type="EMBL" id="CAA2933659.1"/>
    </source>
</evidence>
<dbReference type="PANTHER" id="PTHR31089">
    <property type="entry name" value="CYCLIC DOF FACTOR 2"/>
    <property type="match status" value="1"/>
</dbReference>
<keyword evidence="7 8" id="KW-0539">Nucleus</keyword>
<dbReference type="OrthoDB" id="1927254at2759"/>
<keyword evidence="3" id="KW-0862">Zinc</keyword>
<feature type="region of interest" description="Disordered" evidence="9">
    <location>
        <begin position="187"/>
        <end position="215"/>
    </location>
</feature>
<feature type="domain" description="Dof-type" evidence="10">
    <location>
        <begin position="1"/>
        <end position="47"/>
    </location>
</feature>
<name>A0A8S0P749_OLEEU</name>
<evidence type="ECO:0000256" key="3">
    <source>
        <dbReference type="ARBA" id="ARBA00022833"/>
    </source>
</evidence>
<keyword evidence="2 8" id="KW-0863">Zinc-finger</keyword>
<keyword evidence="12" id="KW-1185">Reference proteome</keyword>
<proteinExistence type="predicted"/>
<dbReference type="PANTHER" id="PTHR31089:SF52">
    <property type="entry name" value="CYCLIC DOF FACTOR 1-LIKE"/>
    <property type="match status" value="1"/>
</dbReference>
<keyword evidence="5 8" id="KW-0238">DNA-binding</keyword>
<reference evidence="11 12" key="1">
    <citation type="submission" date="2019-12" db="EMBL/GenBank/DDBJ databases">
        <authorList>
            <person name="Alioto T."/>
            <person name="Alioto T."/>
            <person name="Gomez Garrido J."/>
        </authorList>
    </citation>
    <scope>NUCLEOTIDE SEQUENCE [LARGE SCALE GENOMIC DNA]</scope>
</reference>
<evidence type="ECO:0000256" key="4">
    <source>
        <dbReference type="ARBA" id="ARBA00023015"/>
    </source>
</evidence>
<evidence type="ECO:0000313" key="12">
    <source>
        <dbReference type="Proteomes" id="UP000594638"/>
    </source>
</evidence>
<gene>
    <name evidence="11" type="ORF">OLEA9_A050549</name>
</gene>
<protein>
    <submittedName>
        <fullName evidence="11">Cyclic dof factor 1-like</fullName>
    </submittedName>
</protein>
<evidence type="ECO:0000256" key="5">
    <source>
        <dbReference type="ARBA" id="ARBA00023125"/>
    </source>
</evidence>